<evidence type="ECO:0000313" key="3">
    <source>
        <dbReference type="Proteomes" id="UP000078541"/>
    </source>
</evidence>
<proteinExistence type="predicted"/>
<dbReference type="Proteomes" id="UP000078541">
    <property type="component" value="Unassembled WGS sequence"/>
</dbReference>
<gene>
    <name evidence="2" type="ORF">ALC56_13235</name>
</gene>
<keyword evidence="3" id="KW-1185">Reference proteome</keyword>
<evidence type="ECO:0000256" key="1">
    <source>
        <dbReference type="SAM" id="MobiDB-lite"/>
    </source>
</evidence>
<sequence length="141" mass="14882">MPSPHRLRDTRGKQEEPDEKSGEDGGRGIANFGKLDSREAPAERSLNSCIHTTGGGTRGTPIRGDTATRHRVSPEGRSLNLNVGHVDAIGSVDRDRTAGASAPADNASVIREVGRGRADDPRGAGAARVDGLLCPRRQRAL</sequence>
<evidence type="ECO:0000313" key="2">
    <source>
        <dbReference type="EMBL" id="KYN32378.1"/>
    </source>
</evidence>
<organism evidence="2 3">
    <name type="scientific">Trachymyrmex septentrionalis</name>
    <dbReference type="NCBI Taxonomy" id="34720"/>
    <lineage>
        <taxon>Eukaryota</taxon>
        <taxon>Metazoa</taxon>
        <taxon>Ecdysozoa</taxon>
        <taxon>Arthropoda</taxon>
        <taxon>Hexapoda</taxon>
        <taxon>Insecta</taxon>
        <taxon>Pterygota</taxon>
        <taxon>Neoptera</taxon>
        <taxon>Endopterygota</taxon>
        <taxon>Hymenoptera</taxon>
        <taxon>Apocrita</taxon>
        <taxon>Aculeata</taxon>
        <taxon>Formicoidea</taxon>
        <taxon>Formicidae</taxon>
        <taxon>Myrmicinae</taxon>
        <taxon>Trachymyrmex</taxon>
    </lineage>
</organism>
<feature type="compositionally biased region" description="Basic and acidic residues" evidence="1">
    <location>
        <begin position="112"/>
        <end position="122"/>
    </location>
</feature>
<feature type="region of interest" description="Disordered" evidence="1">
    <location>
        <begin position="94"/>
        <end position="141"/>
    </location>
</feature>
<dbReference type="AlphaFoldDB" id="A0A195EVW3"/>
<name>A0A195EVW3_9HYME</name>
<feature type="compositionally biased region" description="Basic and acidic residues" evidence="1">
    <location>
        <begin position="1"/>
        <end position="26"/>
    </location>
</feature>
<accession>A0A195EVW3</accession>
<feature type="region of interest" description="Disordered" evidence="1">
    <location>
        <begin position="1"/>
        <end position="79"/>
    </location>
</feature>
<reference evidence="2 3" key="1">
    <citation type="submission" date="2016-03" db="EMBL/GenBank/DDBJ databases">
        <title>Trachymyrmex septentrionalis WGS genome.</title>
        <authorList>
            <person name="Nygaard S."/>
            <person name="Hu H."/>
            <person name="Boomsma J."/>
            <person name="Zhang G."/>
        </authorList>
    </citation>
    <scope>NUCLEOTIDE SEQUENCE [LARGE SCALE GENOMIC DNA]</scope>
    <source>
        <strain evidence="2">Tsep2-gDNA-1</strain>
        <tissue evidence="2">Whole body</tissue>
    </source>
</reference>
<dbReference type="EMBL" id="KQ981953">
    <property type="protein sequence ID" value="KYN32378.1"/>
    <property type="molecule type" value="Genomic_DNA"/>
</dbReference>
<protein>
    <submittedName>
        <fullName evidence="2">Uncharacterized protein</fullName>
    </submittedName>
</protein>